<name>A0ABW4LLX9_9BACI</name>
<evidence type="ECO:0000256" key="1">
    <source>
        <dbReference type="SAM" id="Phobius"/>
    </source>
</evidence>
<keyword evidence="1" id="KW-0472">Membrane</keyword>
<feature type="transmembrane region" description="Helical" evidence="1">
    <location>
        <begin position="12"/>
        <end position="31"/>
    </location>
</feature>
<protein>
    <submittedName>
        <fullName evidence="2">Uncharacterized protein</fullName>
    </submittedName>
</protein>
<feature type="transmembrane region" description="Helical" evidence="1">
    <location>
        <begin position="37"/>
        <end position="58"/>
    </location>
</feature>
<organism evidence="2 3">
    <name type="scientific">Bacillus salitolerans</name>
    <dbReference type="NCBI Taxonomy" id="1437434"/>
    <lineage>
        <taxon>Bacteria</taxon>
        <taxon>Bacillati</taxon>
        <taxon>Bacillota</taxon>
        <taxon>Bacilli</taxon>
        <taxon>Bacillales</taxon>
        <taxon>Bacillaceae</taxon>
        <taxon>Bacillus</taxon>
    </lineage>
</organism>
<keyword evidence="1" id="KW-1133">Transmembrane helix</keyword>
<accession>A0ABW4LLX9</accession>
<keyword evidence="1" id="KW-0812">Transmembrane</keyword>
<evidence type="ECO:0000313" key="3">
    <source>
        <dbReference type="Proteomes" id="UP001597214"/>
    </source>
</evidence>
<comment type="caution">
    <text evidence="2">The sequence shown here is derived from an EMBL/GenBank/DDBJ whole genome shotgun (WGS) entry which is preliminary data.</text>
</comment>
<reference evidence="3" key="1">
    <citation type="journal article" date="2019" name="Int. J. Syst. Evol. Microbiol.">
        <title>The Global Catalogue of Microorganisms (GCM) 10K type strain sequencing project: providing services to taxonomists for standard genome sequencing and annotation.</title>
        <authorList>
            <consortium name="The Broad Institute Genomics Platform"/>
            <consortium name="The Broad Institute Genome Sequencing Center for Infectious Disease"/>
            <person name="Wu L."/>
            <person name="Ma J."/>
        </authorList>
    </citation>
    <scope>NUCLEOTIDE SEQUENCE [LARGE SCALE GENOMIC DNA]</scope>
    <source>
        <strain evidence="3">CCUG 49339</strain>
    </source>
</reference>
<proteinExistence type="predicted"/>
<keyword evidence="3" id="KW-1185">Reference proteome</keyword>
<dbReference type="RefSeq" id="WP_377927337.1">
    <property type="nucleotide sequence ID" value="NZ_JBHUEM010000005.1"/>
</dbReference>
<sequence>MRKHFTIILKYAMYSYIFITFIVLLDGIGLLDPYKEVLKPILALPNFATMVALVYLIIDLLKRENDKQKELELEIENKKKVKYIYAPTKAYVASRELDAYVRRSNFYAMNGEMLTKEFSHEDGKVSPYLPPYSTEVEHSLDLLIGKEYQYYENIPTLTHEIRIKGYDGTWYCAEADTKALAICIAYLLASGTLQ</sequence>
<dbReference type="EMBL" id="JBHUEM010000005">
    <property type="protein sequence ID" value="MFD1736190.1"/>
    <property type="molecule type" value="Genomic_DNA"/>
</dbReference>
<evidence type="ECO:0000313" key="2">
    <source>
        <dbReference type="EMBL" id="MFD1736190.1"/>
    </source>
</evidence>
<dbReference type="Proteomes" id="UP001597214">
    <property type="component" value="Unassembled WGS sequence"/>
</dbReference>
<gene>
    <name evidence="2" type="ORF">ACFSCX_06385</name>
</gene>